<dbReference type="EMBL" id="JACPRF010000102">
    <property type="protein sequence ID" value="MBI2875905.1"/>
    <property type="molecule type" value="Genomic_DNA"/>
</dbReference>
<dbReference type="CDD" id="cd03441">
    <property type="entry name" value="R_hydratase_like"/>
    <property type="match status" value="1"/>
</dbReference>
<reference evidence="2" key="1">
    <citation type="submission" date="2020-07" db="EMBL/GenBank/DDBJ databases">
        <title>Huge and variable diversity of episymbiotic CPR bacteria and DPANN archaea in groundwater ecosystems.</title>
        <authorList>
            <person name="He C.Y."/>
            <person name="Keren R."/>
            <person name="Whittaker M."/>
            <person name="Farag I.F."/>
            <person name="Doudna J."/>
            <person name="Cate J.H.D."/>
            <person name="Banfield J.F."/>
        </authorList>
    </citation>
    <scope>NUCLEOTIDE SEQUENCE</scope>
    <source>
        <strain evidence="2">NC_groundwater_672_Ag_B-0.1um_62_36</strain>
    </source>
</reference>
<feature type="non-terminal residue" evidence="2">
    <location>
        <position position="1"/>
    </location>
</feature>
<name>A0A932G004_UNCTE</name>
<evidence type="ECO:0000313" key="3">
    <source>
        <dbReference type="Proteomes" id="UP000769766"/>
    </source>
</evidence>
<protein>
    <submittedName>
        <fullName evidence="2">MaoC family dehydratase</fullName>
    </submittedName>
</protein>
<dbReference type="GO" id="GO:0006633">
    <property type="term" value="P:fatty acid biosynthetic process"/>
    <property type="evidence" value="ECO:0007669"/>
    <property type="project" value="TreeGrafter"/>
</dbReference>
<proteinExistence type="predicted"/>
<accession>A0A932G004</accession>
<gene>
    <name evidence="2" type="ORF">HYY20_03390</name>
</gene>
<dbReference type="AlphaFoldDB" id="A0A932G004"/>
<sequence>GKQFQPFVYVLSQETIRKYAEAVEDLNPLYLDENEAASSSFGGTIGHPTTAAIYSLSAIMTEGEMPPGGIHAKQYFEFRTPPRPGDTLTTTATVADKYIRRERKYVVFETNTVNQQGETVVVGKMTAIWPQ</sequence>
<dbReference type="InterPro" id="IPR029069">
    <property type="entry name" value="HotDog_dom_sf"/>
</dbReference>
<dbReference type="Proteomes" id="UP000769766">
    <property type="component" value="Unassembled WGS sequence"/>
</dbReference>
<dbReference type="PANTHER" id="PTHR43437">
    <property type="entry name" value="HYDROXYACYL-THIOESTER DEHYDRATASE TYPE 2, MITOCHONDRIAL-RELATED"/>
    <property type="match status" value="1"/>
</dbReference>
<evidence type="ECO:0000259" key="1">
    <source>
        <dbReference type="Pfam" id="PF13452"/>
    </source>
</evidence>
<dbReference type="PANTHER" id="PTHR43437:SF3">
    <property type="entry name" value="HYDROXYACYL-THIOESTER DEHYDRATASE TYPE 2, MITOCHONDRIAL"/>
    <property type="match status" value="1"/>
</dbReference>
<dbReference type="Pfam" id="PF13452">
    <property type="entry name" value="FAS1_DH_region"/>
    <property type="match status" value="1"/>
</dbReference>
<dbReference type="SUPFAM" id="SSF54637">
    <property type="entry name" value="Thioesterase/thiol ester dehydrase-isomerase"/>
    <property type="match status" value="1"/>
</dbReference>
<organism evidence="2 3">
    <name type="scientific">Tectimicrobiota bacterium</name>
    <dbReference type="NCBI Taxonomy" id="2528274"/>
    <lineage>
        <taxon>Bacteria</taxon>
        <taxon>Pseudomonadati</taxon>
        <taxon>Nitrospinota/Tectimicrobiota group</taxon>
        <taxon>Candidatus Tectimicrobiota</taxon>
    </lineage>
</organism>
<feature type="domain" description="FAS1-like dehydratase" evidence="1">
    <location>
        <begin position="1"/>
        <end position="121"/>
    </location>
</feature>
<dbReference type="GO" id="GO:0019171">
    <property type="term" value="F:(3R)-hydroxyacyl-[acyl-carrier-protein] dehydratase activity"/>
    <property type="evidence" value="ECO:0007669"/>
    <property type="project" value="TreeGrafter"/>
</dbReference>
<evidence type="ECO:0000313" key="2">
    <source>
        <dbReference type="EMBL" id="MBI2875905.1"/>
    </source>
</evidence>
<dbReference type="InterPro" id="IPR050965">
    <property type="entry name" value="UPF0336/Enoyl-CoA_hydratase"/>
</dbReference>
<dbReference type="InterPro" id="IPR039569">
    <property type="entry name" value="FAS1-like_DH_region"/>
</dbReference>
<dbReference type="Gene3D" id="3.10.129.10">
    <property type="entry name" value="Hotdog Thioesterase"/>
    <property type="match status" value="1"/>
</dbReference>
<comment type="caution">
    <text evidence="2">The sequence shown here is derived from an EMBL/GenBank/DDBJ whole genome shotgun (WGS) entry which is preliminary data.</text>
</comment>